<dbReference type="PROSITE" id="PS51257">
    <property type="entry name" value="PROKAR_LIPOPROTEIN"/>
    <property type="match status" value="1"/>
</dbReference>
<gene>
    <name evidence="2" type="ORF">FHS87_000284</name>
</gene>
<accession>A0A840YEH1</accession>
<feature type="compositionally biased region" description="Basic and acidic residues" evidence="1">
    <location>
        <begin position="27"/>
        <end position="37"/>
    </location>
</feature>
<dbReference type="Proteomes" id="UP000580654">
    <property type="component" value="Unassembled WGS sequence"/>
</dbReference>
<protein>
    <submittedName>
        <fullName evidence="2">Uncharacterized protein</fullName>
    </submittedName>
</protein>
<organism evidence="2 3">
    <name type="scientific">Muricoccus pecuniae</name>
    <dbReference type="NCBI Taxonomy" id="693023"/>
    <lineage>
        <taxon>Bacteria</taxon>
        <taxon>Pseudomonadati</taxon>
        <taxon>Pseudomonadota</taxon>
        <taxon>Alphaproteobacteria</taxon>
        <taxon>Acetobacterales</taxon>
        <taxon>Roseomonadaceae</taxon>
        <taxon>Muricoccus</taxon>
    </lineage>
</organism>
<keyword evidence="3" id="KW-1185">Reference proteome</keyword>
<feature type="region of interest" description="Disordered" evidence="1">
    <location>
        <begin position="19"/>
        <end position="70"/>
    </location>
</feature>
<evidence type="ECO:0000313" key="2">
    <source>
        <dbReference type="EMBL" id="MBB5692273.1"/>
    </source>
</evidence>
<reference evidence="2 3" key="1">
    <citation type="submission" date="2020-08" db="EMBL/GenBank/DDBJ databases">
        <title>Genomic Encyclopedia of Type Strains, Phase IV (KMG-IV): sequencing the most valuable type-strain genomes for metagenomic binning, comparative biology and taxonomic classification.</title>
        <authorList>
            <person name="Goeker M."/>
        </authorList>
    </citation>
    <scope>NUCLEOTIDE SEQUENCE [LARGE SCALE GENOMIC DNA]</scope>
    <source>
        <strain evidence="2 3">DSM 25622</strain>
    </source>
</reference>
<sequence>MLRASPLPLAALLLLAGCGGNPGPGERAGRSVDRAAERTGGALGNAARETGAALDRAGNWVGERVDPGRR</sequence>
<proteinExistence type="predicted"/>
<evidence type="ECO:0000313" key="3">
    <source>
        <dbReference type="Proteomes" id="UP000580654"/>
    </source>
</evidence>
<comment type="caution">
    <text evidence="2">The sequence shown here is derived from an EMBL/GenBank/DDBJ whole genome shotgun (WGS) entry which is preliminary data.</text>
</comment>
<name>A0A840YEH1_9PROT</name>
<evidence type="ECO:0000256" key="1">
    <source>
        <dbReference type="SAM" id="MobiDB-lite"/>
    </source>
</evidence>
<dbReference type="RefSeq" id="WP_184513041.1">
    <property type="nucleotide sequence ID" value="NZ_JACIJD010000001.1"/>
</dbReference>
<dbReference type="EMBL" id="JACIJD010000001">
    <property type="protein sequence ID" value="MBB5692273.1"/>
    <property type="molecule type" value="Genomic_DNA"/>
</dbReference>
<dbReference type="AlphaFoldDB" id="A0A840YEH1"/>